<comment type="caution">
    <text evidence="2">The sequence shown here is derived from an EMBL/GenBank/DDBJ whole genome shotgun (WGS) entry which is preliminary data.</text>
</comment>
<name>S9V5I0_9TRYP</name>
<accession>S9V5I0</accession>
<evidence type="ECO:0000313" key="2">
    <source>
        <dbReference type="EMBL" id="EPY36339.1"/>
    </source>
</evidence>
<feature type="region of interest" description="Disordered" evidence="1">
    <location>
        <begin position="221"/>
        <end position="242"/>
    </location>
</feature>
<dbReference type="OrthoDB" id="271563at2759"/>
<protein>
    <submittedName>
        <fullName evidence="2">Uncharacterized protein</fullName>
    </submittedName>
</protein>
<evidence type="ECO:0000313" key="3">
    <source>
        <dbReference type="Proteomes" id="UP000015354"/>
    </source>
</evidence>
<gene>
    <name evidence="2" type="ORF">STCU_00635</name>
</gene>
<organism evidence="2 3">
    <name type="scientific">Strigomonas culicis</name>
    <dbReference type="NCBI Taxonomy" id="28005"/>
    <lineage>
        <taxon>Eukaryota</taxon>
        <taxon>Discoba</taxon>
        <taxon>Euglenozoa</taxon>
        <taxon>Kinetoplastea</taxon>
        <taxon>Metakinetoplastina</taxon>
        <taxon>Trypanosomatida</taxon>
        <taxon>Trypanosomatidae</taxon>
        <taxon>Strigomonadinae</taxon>
        <taxon>Strigomonas</taxon>
    </lineage>
</organism>
<proteinExistence type="predicted"/>
<evidence type="ECO:0000256" key="1">
    <source>
        <dbReference type="SAM" id="MobiDB-lite"/>
    </source>
</evidence>
<dbReference type="AlphaFoldDB" id="S9V5I0"/>
<reference evidence="2 3" key="1">
    <citation type="journal article" date="2013" name="PLoS ONE">
        <title>Predicting the Proteins of Angomonas deanei, Strigomonas culicis and Their Respective Endosymbionts Reveals New Aspects of the Trypanosomatidae Family.</title>
        <authorList>
            <person name="Motta M.C."/>
            <person name="Martins A.C."/>
            <person name="de Souza S.S."/>
            <person name="Catta-Preta C.M."/>
            <person name="Silva R."/>
            <person name="Klein C.C."/>
            <person name="de Almeida L.G."/>
            <person name="de Lima Cunha O."/>
            <person name="Ciapina L.P."/>
            <person name="Brocchi M."/>
            <person name="Colabardini A.C."/>
            <person name="de Araujo Lima B."/>
            <person name="Machado C.R."/>
            <person name="de Almeida Soares C.M."/>
            <person name="Probst C.M."/>
            <person name="de Menezes C.B."/>
            <person name="Thompson C.E."/>
            <person name="Bartholomeu D.C."/>
            <person name="Gradia D.F."/>
            <person name="Pavoni D.P."/>
            <person name="Grisard E.C."/>
            <person name="Fantinatti-Garboggini F."/>
            <person name="Marchini F.K."/>
            <person name="Rodrigues-Luiz G.F."/>
            <person name="Wagner G."/>
            <person name="Goldman G.H."/>
            <person name="Fietto J.L."/>
            <person name="Elias M.C."/>
            <person name="Goldman M.H."/>
            <person name="Sagot M.F."/>
            <person name="Pereira M."/>
            <person name="Stoco P.H."/>
            <person name="de Mendonca-Neto R.P."/>
            <person name="Teixeira S.M."/>
            <person name="Maciel T.E."/>
            <person name="de Oliveira Mendes T.A."/>
            <person name="Urmenyi T.P."/>
            <person name="de Souza W."/>
            <person name="Schenkman S."/>
            <person name="de Vasconcelos A.T."/>
        </authorList>
    </citation>
    <scope>NUCLEOTIDE SEQUENCE [LARGE SCALE GENOMIC DNA]</scope>
</reference>
<keyword evidence="3" id="KW-1185">Reference proteome</keyword>
<dbReference type="EMBL" id="ATMH01000635">
    <property type="protein sequence ID" value="EPY36339.1"/>
    <property type="molecule type" value="Genomic_DNA"/>
</dbReference>
<dbReference type="Proteomes" id="UP000015354">
    <property type="component" value="Unassembled WGS sequence"/>
</dbReference>
<sequence length="528" mass="58384">MLDLLERQPQFPALHLERASRLHYVELFKTLVLDRALAPIEVWDKALLYRAILRERRAAYPPAFAYILTELEHCVLAPGGPSGDDAAAAALQQRCPTQADADYFVYMVKKYYIDNAVEGHVLLRCHREPQAKDLLFSNPPPKSDEEVQAAMRQDGAPAAAVGAPARYPPVEALWRCEENLPLLKVLVFAELNLLVSENPFVKFPQAQAALTRPYAAEAAAADATEGQRGGRHHGGSAVGRGRAGAQDAVSLASVIADRRGHLLAPIPRNTAMAIDGRAGDVRRLQQRHHREDTAAFHALLKRDGDGDGDGAAYTAYADWFYLNPRAVRAEERDGLHRQGLAALRLYDEASRDLYRVSYAEAEAAAGTRPVEGENVAPSYLPTLPHFVALVAKDRHVSYLQHVLLGSDGGARELERRVGQLARALHQTALEYHVERSRRVHRQKVNVAACLLDRLVEDEWRRFLQQAALTRASQAPEAAHAAEDAVASMARRIGSPRKFETRILDESGFATDARVEDYTRWMAAPAAPQ</sequence>